<feature type="region of interest" description="Disordered" evidence="1">
    <location>
        <begin position="23"/>
        <end position="42"/>
    </location>
</feature>
<feature type="compositionally biased region" description="Basic and acidic residues" evidence="1">
    <location>
        <begin position="142"/>
        <end position="163"/>
    </location>
</feature>
<proteinExistence type="predicted"/>
<dbReference type="HOGENOM" id="CLU_521297_0_0_1"/>
<evidence type="ECO:0000313" key="2">
    <source>
        <dbReference type="EMBL" id="EAR82881.2"/>
    </source>
</evidence>
<evidence type="ECO:0000313" key="3">
    <source>
        <dbReference type="Proteomes" id="UP000009168"/>
    </source>
</evidence>
<reference evidence="3" key="1">
    <citation type="journal article" date="2006" name="PLoS Biol.">
        <title>Macronuclear genome sequence of the ciliate Tetrahymena thermophila, a model eukaryote.</title>
        <authorList>
            <person name="Eisen J.A."/>
            <person name="Coyne R.S."/>
            <person name="Wu M."/>
            <person name="Wu D."/>
            <person name="Thiagarajan M."/>
            <person name="Wortman J.R."/>
            <person name="Badger J.H."/>
            <person name="Ren Q."/>
            <person name="Amedeo P."/>
            <person name="Jones K.M."/>
            <person name="Tallon L.J."/>
            <person name="Delcher A.L."/>
            <person name="Salzberg S.L."/>
            <person name="Silva J.C."/>
            <person name="Haas B.J."/>
            <person name="Majoros W.H."/>
            <person name="Farzad M."/>
            <person name="Carlton J.M."/>
            <person name="Smith R.K. Jr."/>
            <person name="Garg J."/>
            <person name="Pearlman R.E."/>
            <person name="Karrer K.M."/>
            <person name="Sun L."/>
            <person name="Manning G."/>
            <person name="Elde N.C."/>
            <person name="Turkewitz A.P."/>
            <person name="Asai D.J."/>
            <person name="Wilkes D.E."/>
            <person name="Wang Y."/>
            <person name="Cai H."/>
            <person name="Collins K."/>
            <person name="Stewart B.A."/>
            <person name="Lee S.R."/>
            <person name="Wilamowska K."/>
            <person name="Weinberg Z."/>
            <person name="Ruzzo W.L."/>
            <person name="Wloga D."/>
            <person name="Gaertig J."/>
            <person name="Frankel J."/>
            <person name="Tsao C.-C."/>
            <person name="Gorovsky M.A."/>
            <person name="Keeling P.J."/>
            <person name="Waller R.F."/>
            <person name="Patron N.J."/>
            <person name="Cherry J.M."/>
            <person name="Stover N.A."/>
            <person name="Krieger C.J."/>
            <person name="del Toro C."/>
            <person name="Ryder H.F."/>
            <person name="Williamson S.C."/>
            <person name="Barbeau R.A."/>
            <person name="Hamilton E.P."/>
            <person name="Orias E."/>
        </authorList>
    </citation>
    <scope>NUCLEOTIDE SEQUENCE [LARGE SCALE GENOMIC DNA]</scope>
    <source>
        <strain evidence="3">SB210</strain>
    </source>
</reference>
<organism evidence="2 3">
    <name type="scientific">Tetrahymena thermophila (strain SB210)</name>
    <dbReference type="NCBI Taxonomy" id="312017"/>
    <lineage>
        <taxon>Eukaryota</taxon>
        <taxon>Sar</taxon>
        <taxon>Alveolata</taxon>
        <taxon>Ciliophora</taxon>
        <taxon>Intramacronucleata</taxon>
        <taxon>Oligohymenophorea</taxon>
        <taxon>Hymenostomatida</taxon>
        <taxon>Tetrahymenina</taxon>
        <taxon>Tetrahymenidae</taxon>
        <taxon>Tetrahymena</taxon>
    </lineage>
</organism>
<dbReference type="Proteomes" id="UP000009168">
    <property type="component" value="Unassembled WGS sequence"/>
</dbReference>
<dbReference type="GeneID" id="7834209"/>
<evidence type="ECO:0000256" key="1">
    <source>
        <dbReference type="SAM" id="MobiDB-lite"/>
    </source>
</evidence>
<feature type="compositionally biased region" description="Basic and acidic residues" evidence="1">
    <location>
        <begin position="256"/>
        <end position="266"/>
    </location>
</feature>
<feature type="region of interest" description="Disordered" evidence="1">
    <location>
        <begin position="256"/>
        <end position="279"/>
    </location>
</feature>
<name>Q22C75_TETTS</name>
<keyword evidence="3" id="KW-1185">Reference proteome</keyword>
<dbReference type="KEGG" id="tet:TTHERM_01075650"/>
<dbReference type="AlphaFoldDB" id="Q22C75"/>
<dbReference type="InParanoid" id="Q22C75"/>
<sequence length="529" mass="62395">MDSRNSITLPPSSQQSLNKLALQDSKDLNKRQNKRSISGSQNASLGSISFFQSEYDAINKQKSHKSIKRISQITKITEVNDSGEFAGTFGNSSVFENTKSSKGRQKSFDYKNFNKVFQDDLSYLIRYAVSSNAQKYSLSPHKMQEMKDEAQGKKIEKKPQQNEKKKKQSNFIDRNYNKYFQSQQKIYDKNREIKKQMKEDAENNYEKVDPAVWKTSLAIMKYQVAKDTYQIENSQRQKMNEYSLMEFKTAEQKYHEQNKLNEDQKLKDRKRKGPQSRTVSVKVQINDSQPEEGYKKQVFKSDDQVEKDVRRLAAITQRNDEKENRKINNYFMRIQRRLQMLYRMQPSLEKEKYRNTLMSEIRDNEKLFQNINDQIIGKYEDFLVEKIIDDILIENVMVLQYIEQKQKMTKKQLRQATLIEFKQCFIEYFDDAQNAALNLVYAGKPVPKKVVHYDHVLIEIGYGLLLSAVDNKNKYNTYRSHLDYSDKNNVALLNLIARDIALELVDEVAETFDQFSQEFTNQIFVQEFQ</sequence>
<dbReference type="EMBL" id="GG662480">
    <property type="protein sequence ID" value="EAR82881.2"/>
    <property type="molecule type" value="Genomic_DNA"/>
</dbReference>
<dbReference type="RefSeq" id="XP_001030544.2">
    <property type="nucleotide sequence ID" value="XM_001030544.2"/>
</dbReference>
<accession>Q22C75</accession>
<feature type="region of interest" description="Disordered" evidence="1">
    <location>
        <begin position="139"/>
        <end position="174"/>
    </location>
</feature>
<protein>
    <submittedName>
        <fullName evidence="2">Uncharacterized protein</fullName>
    </submittedName>
</protein>
<gene>
    <name evidence="2" type="ORF">TTHERM_01075650</name>
</gene>